<evidence type="ECO:0000256" key="5">
    <source>
        <dbReference type="ARBA" id="ARBA00022860"/>
    </source>
</evidence>
<dbReference type="Gene3D" id="1.20.120.720">
    <property type="entry name" value="Myosin VI head, motor domain, U50 subdomain"/>
    <property type="match status" value="1"/>
</dbReference>
<dbReference type="Gene3D" id="1.10.10.820">
    <property type="match status" value="1"/>
</dbReference>
<feature type="coiled-coil region" evidence="11">
    <location>
        <begin position="944"/>
        <end position="1013"/>
    </location>
</feature>
<sequence length="1464" mass="165595">MVAPSNIIAGSIVWVEDPEVAWIDGEVKEIKGEKITVKCTSGKLVVSKTSNVYPKDPEFPPSGVDDMTKLAYLHEPGVLQNLRCRFDINEIYTYTGGILIAINPFQRLPHLYENRVMEKYKGASVGELSPHPFAIADSAYRQMIKEQISQAILVSGESGAGKTESTKMLMQYLAFMGGRNNNTGERSVEQKVLESNPVLEAFGNAKTVRNNNSSRFGKFVEIQFDGRGRISGAAIRTYLLERSRVCQVSDPERNYHCFYMLCAAPPEDVEKFKVGNPRTFHYLNQSNCFELDVLDDSKEYLETKRAMDIVGINQAEQEAIFRVVAAILHLGNVEFVKGKKTDGAEPKDDKSRLHLKTAADLFMCDEKSLEDSLCKRVIVTRGDRITKSLDPATAAISRDALAKIVYSKLFDWLVQKINISIGQDPESKFLIGVLDIYGFESFKTNSFEQFCINLTNEKLQQHFNQHVFKMEQEEYKKEQIDWSYIEFVDNQDILDLVEKKPGGIIALLDEACMFPRSTHETFAEKLYQTFKDHKRFVKPKLSRTDFTICHYAGDVTYQTELFLEKNKDLVVPEHQALLNASKCSFVSSLFPPLPEETSKSSKFSSIATGFKQQLQSLLETLNATEPHYVRCIKPNNALKPGIFENNNILQQLRCGGVMEAIRISTAGFPSRKMFREFINRFSILAPEVLNGSYNDVAASKRILEKSNLSGYQVGKTKVFLRAGQLAELDARRGAVLGVSAIVIQRKVRAYLSRRHFNLLRLSSIKLQAFCRGQAVRHQYARMRRAAACLNIQKHSRKFLARKAYKNLYFSSVTIQAGIRGMIARDKLLLRKQMRAVTVIQSQCRRFLASHHYLRLKKAAITTQCAWRGKLARRELRNIRMAAKETGALLEANTKLEKQVEELTWELKKMQREKELLMKEGGGTKNIAGQVPIIKEVPVIDNEFMVKLTAENEQLKALVTSLEKKIEETNKLSEERLKQASEAEMKIIELKTAMQRLEEKISDMETEDKILRQKALLSAPSRKMSPESSFASSTPLQNGNHAQLNSGPSKRFGREDSRMRRSKIELPQAQEGVDSLIKCTTQNLGFSQEKPVAAFTIYKCLVHWRTLEAERTSAFDNLIQMIGSSLEKQDDNDHMAYWLSNTSALLFLLQSSLKSSAAAQKPPAPTSFFSRMTQSFRSSSANQAVGVVRQVEAKYPALLFKQQLTAYVEKIYGIIRDNLKKDLSLLLSCCIQVPRASKGTAFKTFEESEKVDSSPACHWQRIIESLNKHLSTLKENFVPPTLIQKIFIQIFAYINTQLFNSFLVRRECCTFSNGQYVKYGLAELELWCAQVTEEYAGSSWGELKHTRQAVAFLVLQEKSSITYNEITNELCPVLSVQQLYRICALFRDDSNNAPSVSPDVISSMKHLLSDGSADDGGSTFLLEDDISFPFSVEDIIGSMTVKEFAEVKPAAELTENPAFQFLLQD</sequence>
<evidence type="ECO:0000256" key="3">
    <source>
        <dbReference type="ARBA" id="ARBA00022741"/>
    </source>
</evidence>
<keyword evidence="6 11" id="KW-0175">Coiled coil</keyword>
<dbReference type="Pfam" id="PF00063">
    <property type="entry name" value="Myosin_head"/>
    <property type="match status" value="1"/>
</dbReference>
<feature type="domain" description="Myosin N-terminal SH3-like" evidence="15">
    <location>
        <begin position="8"/>
        <end position="57"/>
    </location>
</feature>
<dbReference type="PROSITE" id="PS51456">
    <property type="entry name" value="MYOSIN_MOTOR"/>
    <property type="match status" value="1"/>
</dbReference>
<dbReference type="RefSeq" id="XP_016672392.2">
    <property type="nucleotide sequence ID" value="XM_016816903.2"/>
</dbReference>
<evidence type="ECO:0000313" key="16">
    <source>
        <dbReference type="Proteomes" id="UP000818029"/>
    </source>
</evidence>
<proteinExistence type="inferred from homology"/>
<organism evidence="16 17">
    <name type="scientific">Gossypium hirsutum</name>
    <name type="common">Upland cotton</name>
    <name type="synonym">Gossypium mexicanum</name>
    <dbReference type="NCBI Taxonomy" id="3635"/>
    <lineage>
        <taxon>Eukaryota</taxon>
        <taxon>Viridiplantae</taxon>
        <taxon>Streptophyta</taxon>
        <taxon>Embryophyta</taxon>
        <taxon>Tracheophyta</taxon>
        <taxon>Spermatophyta</taxon>
        <taxon>Magnoliopsida</taxon>
        <taxon>eudicotyledons</taxon>
        <taxon>Gunneridae</taxon>
        <taxon>Pentapetalae</taxon>
        <taxon>rosids</taxon>
        <taxon>malvids</taxon>
        <taxon>Malvales</taxon>
        <taxon>Malvaceae</taxon>
        <taxon>Malvoideae</taxon>
        <taxon>Gossypium</taxon>
    </lineage>
</organism>
<dbReference type="GO" id="GO:0000146">
    <property type="term" value="F:microfilament motor activity"/>
    <property type="evidence" value="ECO:0000318"/>
    <property type="project" value="GO_Central"/>
</dbReference>
<gene>
    <name evidence="17" type="primary">LOC107891970</name>
</gene>
<feature type="compositionally biased region" description="Polar residues" evidence="12">
    <location>
        <begin position="1025"/>
        <end position="1047"/>
    </location>
</feature>
<name>A0A1U8I2D6_GOSHI</name>
<comment type="similarity">
    <text evidence="1">Belongs to the TRAFAC class myosin-kinesin ATPase superfamily. Myosin family. Plant myosin class XI subfamily.</text>
</comment>
<dbReference type="InterPro" id="IPR036018">
    <property type="entry name" value="MYSc_Myo11"/>
</dbReference>
<evidence type="ECO:0000256" key="2">
    <source>
        <dbReference type="ARBA" id="ARBA00022737"/>
    </source>
</evidence>
<dbReference type="Pfam" id="PF02736">
    <property type="entry name" value="Myosin_N"/>
    <property type="match status" value="1"/>
</dbReference>
<dbReference type="SUPFAM" id="SSF52540">
    <property type="entry name" value="P-loop containing nucleoside triphosphate hydrolases"/>
    <property type="match status" value="2"/>
</dbReference>
<dbReference type="CDD" id="cd15475">
    <property type="entry name" value="MyosinXI_CBD"/>
    <property type="match status" value="1"/>
</dbReference>
<feature type="region of interest" description="Actin-binding" evidence="10">
    <location>
        <begin position="614"/>
        <end position="636"/>
    </location>
</feature>
<dbReference type="GO" id="GO:0030048">
    <property type="term" value="P:actin filament-based movement"/>
    <property type="evidence" value="ECO:0007669"/>
    <property type="project" value="UniProtKB-ARBA"/>
</dbReference>
<dbReference type="SMART" id="SM00242">
    <property type="entry name" value="MYSc"/>
    <property type="match status" value="1"/>
</dbReference>
<dbReference type="SMART" id="SM00015">
    <property type="entry name" value="IQ"/>
    <property type="match status" value="6"/>
</dbReference>
<dbReference type="Proteomes" id="UP000818029">
    <property type="component" value="Chromosome D09"/>
</dbReference>
<feature type="binding site" evidence="10">
    <location>
        <begin position="156"/>
        <end position="163"/>
    </location>
    <ligand>
        <name>ATP</name>
        <dbReference type="ChEBI" id="CHEBI:30616"/>
    </ligand>
</feature>
<dbReference type="InterPro" id="IPR027417">
    <property type="entry name" value="P-loop_NTPase"/>
</dbReference>
<dbReference type="PRINTS" id="PR00193">
    <property type="entry name" value="MYOSINHEAVY"/>
</dbReference>
<dbReference type="STRING" id="3635.A0A1U8I2D6"/>
<keyword evidence="3 10" id="KW-0547">Nucleotide-binding</keyword>
<dbReference type="InterPro" id="IPR004009">
    <property type="entry name" value="SH3_Myosin"/>
</dbReference>
<dbReference type="PROSITE" id="PS50096">
    <property type="entry name" value="IQ"/>
    <property type="match status" value="5"/>
</dbReference>
<evidence type="ECO:0000256" key="6">
    <source>
        <dbReference type="ARBA" id="ARBA00023054"/>
    </source>
</evidence>
<dbReference type="GeneID" id="107891970"/>
<dbReference type="Gene3D" id="2.30.30.360">
    <property type="entry name" value="Myosin S1 fragment, N-terminal"/>
    <property type="match status" value="1"/>
</dbReference>
<dbReference type="PROSITE" id="PS51844">
    <property type="entry name" value="SH3_LIKE"/>
    <property type="match status" value="1"/>
</dbReference>
<evidence type="ECO:0000256" key="8">
    <source>
        <dbReference type="ARBA" id="ARBA00023175"/>
    </source>
</evidence>
<dbReference type="GO" id="GO:0005524">
    <property type="term" value="F:ATP binding"/>
    <property type="evidence" value="ECO:0007669"/>
    <property type="project" value="UniProtKB-UniRule"/>
</dbReference>
<keyword evidence="16" id="KW-1185">Reference proteome</keyword>
<dbReference type="GO" id="GO:0007015">
    <property type="term" value="P:actin filament organization"/>
    <property type="evidence" value="ECO:0000318"/>
    <property type="project" value="GO_Central"/>
</dbReference>
<protein>
    <submittedName>
        <fullName evidence="17">Myosin-8</fullName>
    </submittedName>
</protein>
<dbReference type="SMR" id="A0A1U8I2D6"/>
<dbReference type="Gene3D" id="3.30.70.1590">
    <property type="match status" value="1"/>
</dbReference>
<evidence type="ECO:0000256" key="12">
    <source>
        <dbReference type="SAM" id="MobiDB-lite"/>
    </source>
</evidence>
<keyword evidence="9 10" id="KW-0009">Actin-binding</keyword>
<dbReference type="Pfam" id="PF00612">
    <property type="entry name" value="IQ"/>
    <property type="match status" value="5"/>
</dbReference>
<evidence type="ECO:0000313" key="17">
    <source>
        <dbReference type="RefSeq" id="XP_016672392.2"/>
    </source>
</evidence>
<evidence type="ECO:0000259" key="15">
    <source>
        <dbReference type="PROSITE" id="PS51844"/>
    </source>
</evidence>
<evidence type="ECO:0000256" key="9">
    <source>
        <dbReference type="ARBA" id="ARBA00023203"/>
    </source>
</evidence>
<keyword evidence="2" id="KW-0677">Repeat</keyword>
<dbReference type="GO" id="GO:0016020">
    <property type="term" value="C:membrane"/>
    <property type="evidence" value="ECO:0000318"/>
    <property type="project" value="GO_Central"/>
</dbReference>
<feature type="domain" description="Myosin motor" evidence="14">
    <location>
        <begin position="62"/>
        <end position="733"/>
    </location>
</feature>
<dbReference type="InterPro" id="IPR008989">
    <property type="entry name" value="Myosin_S1_N"/>
</dbReference>
<dbReference type="PROSITE" id="PS51126">
    <property type="entry name" value="DILUTE"/>
    <property type="match status" value="1"/>
</dbReference>
<dbReference type="InterPro" id="IPR002710">
    <property type="entry name" value="Dilute_dom"/>
</dbReference>
<keyword evidence="5" id="KW-0112">Calmodulin-binding</keyword>
<keyword evidence="4 10" id="KW-0067">ATP-binding</keyword>
<evidence type="ECO:0000256" key="1">
    <source>
        <dbReference type="ARBA" id="ARBA00008049"/>
    </source>
</evidence>
<evidence type="ECO:0000256" key="11">
    <source>
        <dbReference type="SAM" id="Coils"/>
    </source>
</evidence>
<feature type="domain" description="Dilute" evidence="13">
    <location>
        <begin position="1115"/>
        <end position="1409"/>
    </location>
</feature>
<dbReference type="GO" id="GO:0005516">
    <property type="term" value="F:calmodulin binding"/>
    <property type="evidence" value="ECO:0007669"/>
    <property type="project" value="UniProtKB-KW"/>
</dbReference>
<dbReference type="Gene3D" id="1.20.5.190">
    <property type="match status" value="3"/>
</dbReference>
<dbReference type="Gene3D" id="1.20.58.530">
    <property type="match status" value="1"/>
</dbReference>
<dbReference type="InterPro" id="IPR037975">
    <property type="entry name" value="MyosinXI_CBD"/>
</dbReference>
<dbReference type="CDD" id="cd01384">
    <property type="entry name" value="MYSc_Myo11"/>
    <property type="match status" value="1"/>
</dbReference>
<dbReference type="SMART" id="SM01132">
    <property type="entry name" value="DIL"/>
    <property type="match status" value="1"/>
</dbReference>
<dbReference type="GO" id="GO:0005737">
    <property type="term" value="C:cytoplasm"/>
    <property type="evidence" value="ECO:0000318"/>
    <property type="project" value="GO_Central"/>
</dbReference>
<feature type="coiled-coil region" evidence="11">
    <location>
        <begin position="892"/>
        <end position="919"/>
    </location>
</feature>
<dbReference type="PANTHER" id="PTHR13140">
    <property type="entry name" value="MYOSIN"/>
    <property type="match status" value="1"/>
</dbReference>
<dbReference type="GO" id="GO:0015629">
    <property type="term" value="C:actin cytoskeleton"/>
    <property type="evidence" value="ECO:0000318"/>
    <property type="project" value="GO_Central"/>
</dbReference>
<dbReference type="InterPro" id="IPR001609">
    <property type="entry name" value="Myosin_head_motor_dom-like"/>
</dbReference>
<evidence type="ECO:0000259" key="13">
    <source>
        <dbReference type="PROSITE" id="PS51126"/>
    </source>
</evidence>
<evidence type="ECO:0000259" key="14">
    <source>
        <dbReference type="PROSITE" id="PS51456"/>
    </source>
</evidence>
<dbReference type="KEGG" id="ghi:107891970"/>
<dbReference type="InterPro" id="IPR036961">
    <property type="entry name" value="Kinesin_motor_dom_sf"/>
</dbReference>
<dbReference type="GO" id="GO:0051015">
    <property type="term" value="F:actin filament binding"/>
    <property type="evidence" value="ECO:0000318"/>
    <property type="project" value="GO_Central"/>
</dbReference>
<keyword evidence="8 10" id="KW-0505">Motor protein</keyword>
<dbReference type="GO" id="GO:0016459">
    <property type="term" value="C:myosin complex"/>
    <property type="evidence" value="ECO:0007669"/>
    <property type="project" value="UniProtKB-KW"/>
</dbReference>
<reference evidence="16" key="1">
    <citation type="journal article" date="2020" name="Nat. Genet.">
        <title>Genomic diversifications of five Gossypium allopolyploid species and their impact on cotton improvement.</title>
        <authorList>
            <person name="Chen Z.J."/>
            <person name="Sreedasyam A."/>
            <person name="Ando A."/>
            <person name="Song Q."/>
            <person name="De Santiago L.M."/>
            <person name="Hulse-Kemp A.M."/>
            <person name="Ding M."/>
            <person name="Ye W."/>
            <person name="Kirkbride R.C."/>
            <person name="Jenkins J."/>
            <person name="Plott C."/>
            <person name="Lovell J."/>
            <person name="Lin Y.M."/>
            <person name="Vaughn R."/>
            <person name="Liu B."/>
            <person name="Simpson S."/>
            <person name="Scheffler B.E."/>
            <person name="Wen L."/>
            <person name="Saski C.A."/>
            <person name="Grover C.E."/>
            <person name="Hu G."/>
            <person name="Conover J.L."/>
            <person name="Carlson J.W."/>
            <person name="Shu S."/>
            <person name="Boston L.B."/>
            <person name="Williams M."/>
            <person name="Peterson D.G."/>
            <person name="McGee K."/>
            <person name="Jones D.C."/>
            <person name="Wendel J.F."/>
            <person name="Stelly D.M."/>
            <person name="Grimwood J."/>
            <person name="Schmutz J."/>
        </authorList>
    </citation>
    <scope>NUCLEOTIDE SEQUENCE [LARGE SCALE GENOMIC DNA]</scope>
    <source>
        <strain evidence="16">cv. TM-1</strain>
    </source>
</reference>
<dbReference type="InterPro" id="IPR000048">
    <property type="entry name" value="IQ_motif_EF-hand-BS"/>
</dbReference>
<dbReference type="PANTHER" id="PTHR13140:SF761">
    <property type="entry name" value="MYOSIN-7"/>
    <property type="match status" value="1"/>
</dbReference>
<accession>A0A1U8I2D6</accession>
<feature type="region of interest" description="Disordered" evidence="12">
    <location>
        <begin position="1016"/>
        <end position="1057"/>
    </location>
</feature>
<keyword evidence="7 10" id="KW-0518">Myosin</keyword>
<reference evidence="17" key="2">
    <citation type="submission" date="2025-08" db="UniProtKB">
        <authorList>
            <consortium name="RefSeq"/>
        </authorList>
    </citation>
    <scope>IDENTIFICATION</scope>
</reference>
<dbReference type="Pfam" id="PF01843">
    <property type="entry name" value="DIL"/>
    <property type="match status" value="1"/>
</dbReference>
<evidence type="ECO:0000256" key="4">
    <source>
        <dbReference type="ARBA" id="ARBA00022840"/>
    </source>
</evidence>
<evidence type="ECO:0000256" key="7">
    <source>
        <dbReference type="ARBA" id="ARBA00023123"/>
    </source>
</evidence>
<dbReference type="PaxDb" id="3635-A0A1U8I2D6"/>
<evidence type="ECO:0000256" key="10">
    <source>
        <dbReference type="PROSITE-ProRule" id="PRU00782"/>
    </source>
</evidence>
<dbReference type="Gene3D" id="3.40.850.10">
    <property type="entry name" value="Kinesin motor domain"/>
    <property type="match status" value="1"/>
</dbReference>